<feature type="compositionally biased region" description="Basic and acidic residues" evidence="1">
    <location>
        <begin position="1"/>
        <end position="20"/>
    </location>
</feature>
<gene>
    <name evidence="2" type="ORF">AB5J55_26405</name>
</gene>
<reference evidence="2" key="1">
    <citation type="submission" date="2024-07" db="EMBL/GenBank/DDBJ databases">
        <authorList>
            <person name="Yu S.T."/>
        </authorList>
    </citation>
    <scope>NUCLEOTIDE SEQUENCE</scope>
    <source>
        <strain evidence="2">R11</strain>
    </source>
</reference>
<name>A0AB39N4I8_9ACTN</name>
<organism evidence="2">
    <name type="scientific">Streptomyces sp. R11</name>
    <dbReference type="NCBI Taxonomy" id="3238625"/>
    <lineage>
        <taxon>Bacteria</taxon>
        <taxon>Bacillati</taxon>
        <taxon>Actinomycetota</taxon>
        <taxon>Actinomycetes</taxon>
        <taxon>Kitasatosporales</taxon>
        <taxon>Streptomycetaceae</taxon>
        <taxon>Streptomyces</taxon>
    </lineage>
</organism>
<feature type="region of interest" description="Disordered" evidence="1">
    <location>
        <begin position="118"/>
        <end position="169"/>
    </location>
</feature>
<feature type="compositionally biased region" description="Gly residues" evidence="1">
    <location>
        <begin position="226"/>
        <end position="246"/>
    </location>
</feature>
<sequence>MGERQSHGGEPGRRHAHPEDGSAGCASGPSVALDDAELEALLSAAVLRGHPVDTEGEQRAVAAFRAARAAGAHQARTRRRDDWRPREPRRLPLSVKTTLSLFLASLTLGGVAVAAIGSSGPSEATGEDRARPTSSAGSPDRPTAVHPSAASGAASARPGHPTTAQDTEAKCRAYAQVEDRGNAMDSTAWQRLVAAAGGADKVAAYCAEQLDRTGSGPTNAPSNKADGGGVTGNGRSQGPGDKGGSGKSAEKKD</sequence>
<feature type="compositionally biased region" description="Basic and acidic residues" evidence="1">
    <location>
        <begin position="79"/>
        <end position="89"/>
    </location>
</feature>
<dbReference type="AlphaFoldDB" id="A0AB39N4I8"/>
<protein>
    <submittedName>
        <fullName evidence="2">Uncharacterized protein</fullName>
    </submittedName>
</protein>
<feature type="region of interest" description="Disordered" evidence="1">
    <location>
        <begin position="211"/>
        <end position="253"/>
    </location>
</feature>
<accession>A0AB39N4I8</accession>
<proteinExistence type="predicted"/>
<feature type="region of interest" description="Disordered" evidence="1">
    <location>
        <begin position="66"/>
        <end position="89"/>
    </location>
</feature>
<evidence type="ECO:0000256" key="1">
    <source>
        <dbReference type="SAM" id="MobiDB-lite"/>
    </source>
</evidence>
<evidence type="ECO:0000313" key="2">
    <source>
        <dbReference type="EMBL" id="XDQ12907.1"/>
    </source>
</evidence>
<feature type="region of interest" description="Disordered" evidence="1">
    <location>
        <begin position="1"/>
        <end position="30"/>
    </location>
</feature>
<dbReference type="EMBL" id="CP163432">
    <property type="protein sequence ID" value="XDQ12907.1"/>
    <property type="molecule type" value="Genomic_DNA"/>
</dbReference>
<dbReference type="RefSeq" id="WP_369273014.1">
    <property type="nucleotide sequence ID" value="NZ_CP163432.1"/>
</dbReference>